<evidence type="ECO:0000256" key="3">
    <source>
        <dbReference type="ARBA" id="ARBA00022448"/>
    </source>
</evidence>
<accession>A0A3M9XRX5</accession>
<keyword evidence="11" id="KW-1185">Reference proteome</keyword>
<dbReference type="InterPro" id="IPR051449">
    <property type="entry name" value="ABC-2_transporter_component"/>
</dbReference>
<comment type="subcellular location">
    <subcellularLocation>
        <location evidence="1">Cell membrane</location>
        <topology evidence="1">Multi-pass membrane protein</topology>
    </subcellularLocation>
</comment>
<evidence type="ECO:0000313" key="11">
    <source>
        <dbReference type="Proteomes" id="UP000268623"/>
    </source>
</evidence>
<dbReference type="Gene3D" id="3.40.1710.10">
    <property type="entry name" value="abc type-2 transporter like domain"/>
    <property type="match status" value="1"/>
</dbReference>
<feature type="transmembrane region" description="Helical" evidence="8">
    <location>
        <begin position="202"/>
        <end position="223"/>
    </location>
</feature>
<feature type="transmembrane region" description="Helical" evidence="8">
    <location>
        <begin position="45"/>
        <end position="63"/>
    </location>
</feature>
<feature type="domain" description="ABC transmembrane type-2" evidence="9">
    <location>
        <begin position="164"/>
        <end position="393"/>
    </location>
</feature>
<dbReference type="Proteomes" id="UP000268623">
    <property type="component" value="Unassembled WGS sequence"/>
</dbReference>
<dbReference type="GO" id="GO:0140359">
    <property type="term" value="F:ABC-type transporter activity"/>
    <property type="evidence" value="ECO:0007669"/>
    <property type="project" value="InterPro"/>
</dbReference>
<dbReference type="RefSeq" id="WP_123175820.1">
    <property type="nucleotide sequence ID" value="NZ_QWDD01000001.1"/>
</dbReference>
<dbReference type="AlphaFoldDB" id="A0A3M9XRX5"/>
<feature type="transmembrane region" description="Helical" evidence="8">
    <location>
        <begin position="314"/>
        <end position="332"/>
    </location>
</feature>
<dbReference type="PANTHER" id="PTHR30294">
    <property type="entry name" value="MEMBRANE COMPONENT OF ABC TRANSPORTER YHHJ-RELATED"/>
    <property type="match status" value="1"/>
</dbReference>
<dbReference type="InterPro" id="IPR013525">
    <property type="entry name" value="ABC2_TM"/>
</dbReference>
<comment type="similarity">
    <text evidence="2">Belongs to the ABC-2 integral membrane protein family.</text>
</comment>
<evidence type="ECO:0000259" key="9">
    <source>
        <dbReference type="PROSITE" id="PS51012"/>
    </source>
</evidence>
<evidence type="ECO:0000313" key="10">
    <source>
        <dbReference type="EMBL" id="RNJ49858.1"/>
    </source>
</evidence>
<keyword evidence="5 8" id="KW-0812">Transmembrane</keyword>
<comment type="caution">
    <text evidence="10">The sequence shown here is derived from an EMBL/GenBank/DDBJ whole genome shotgun (WGS) entry which is preliminary data.</text>
</comment>
<evidence type="ECO:0000256" key="4">
    <source>
        <dbReference type="ARBA" id="ARBA00022475"/>
    </source>
</evidence>
<evidence type="ECO:0000256" key="8">
    <source>
        <dbReference type="SAM" id="Phobius"/>
    </source>
</evidence>
<evidence type="ECO:0000256" key="5">
    <source>
        <dbReference type="ARBA" id="ARBA00022692"/>
    </source>
</evidence>
<proteinExistence type="inferred from homology"/>
<dbReference type="Pfam" id="PF12698">
    <property type="entry name" value="ABC2_membrane_3"/>
    <property type="match status" value="1"/>
</dbReference>
<evidence type="ECO:0000256" key="1">
    <source>
        <dbReference type="ARBA" id="ARBA00004651"/>
    </source>
</evidence>
<organism evidence="10 11">
    <name type="scientific">Methylocystis hirsuta</name>
    <dbReference type="NCBI Taxonomy" id="369798"/>
    <lineage>
        <taxon>Bacteria</taxon>
        <taxon>Pseudomonadati</taxon>
        <taxon>Pseudomonadota</taxon>
        <taxon>Alphaproteobacteria</taxon>
        <taxon>Hyphomicrobiales</taxon>
        <taxon>Methylocystaceae</taxon>
        <taxon>Methylocystis</taxon>
    </lineage>
</organism>
<keyword evidence="3" id="KW-0813">Transport</keyword>
<keyword evidence="7 8" id="KW-0472">Membrane</keyword>
<sequence>MSAQAGLPRVVPRPARRGPLAQSWQRFVAMFVKEFIQLRRDRPTFAMIVGIPLIQLMLFGYAINTDPKHLPTAVLTGDDSPIARALIGALRATDYFNIKYVARGEADADKLILSNKVQFVIQIPPDFSRQLVRGEKPGLLLIADATDPTATSGAVAAALGAANQALDRELTGPLASLAQNAPPYEIRVHRRYNPAGETRRNIVPGLIGTILTMTMLMYTAMSVTREIERGTMEALLAMPILPVEIMLGKIAPYVVVGAVQMSTILIVASLLFQVPVVGSLFTLTVLTLLFIIANLSVGYTFSTVAVNQLQAMQMTFFFFLPSMLLSGFLFPFHGMPMWAQYTGEALPLTHYLRIVRSVMLKGSNFGDLAVDAGALAAFTLVAMSVAVMRFRQTLD</sequence>
<evidence type="ECO:0000256" key="6">
    <source>
        <dbReference type="ARBA" id="ARBA00022989"/>
    </source>
</evidence>
<name>A0A3M9XRX5_9HYPH</name>
<dbReference type="PANTHER" id="PTHR30294:SF29">
    <property type="entry name" value="MULTIDRUG ABC TRANSPORTER PERMEASE YBHS-RELATED"/>
    <property type="match status" value="1"/>
</dbReference>
<dbReference type="OrthoDB" id="9784671at2"/>
<feature type="transmembrane region" description="Helical" evidence="8">
    <location>
        <begin position="250"/>
        <end position="274"/>
    </location>
</feature>
<dbReference type="PROSITE" id="PS51012">
    <property type="entry name" value="ABC_TM2"/>
    <property type="match status" value="1"/>
</dbReference>
<keyword evidence="6 8" id="KW-1133">Transmembrane helix</keyword>
<reference evidence="10 11" key="1">
    <citation type="submission" date="2018-08" db="EMBL/GenBank/DDBJ databases">
        <title>Genome sequence of Methylocystis hirsuta CSC1, a methanotroph able to accumulate PHAs.</title>
        <authorList>
            <person name="Bordel S."/>
            <person name="Rodriguez E."/>
            <person name="Gancedo J."/>
            <person name="Munoz R."/>
        </authorList>
    </citation>
    <scope>NUCLEOTIDE SEQUENCE [LARGE SCALE GENOMIC DNA]</scope>
    <source>
        <strain evidence="10 11">CSC1</strain>
    </source>
</reference>
<dbReference type="EMBL" id="QWDD01000001">
    <property type="protein sequence ID" value="RNJ49858.1"/>
    <property type="molecule type" value="Genomic_DNA"/>
</dbReference>
<keyword evidence="4" id="KW-1003">Cell membrane</keyword>
<dbReference type="InterPro" id="IPR047817">
    <property type="entry name" value="ABC2_TM_bact-type"/>
</dbReference>
<dbReference type="GO" id="GO:0005886">
    <property type="term" value="C:plasma membrane"/>
    <property type="evidence" value="ECO:0007669"/>
    <property type="project" value="UniProtKB-SubCell"/>
</dbReference>
<gene>
    <name evidence="10" type="ORF">D1O30_09870</name>
</gene>
<feature type="transmembrane region" description="Helical" evidence="8">
    <location>
        <begin position="368"/>
        <end position="390"/>
    </location>
</feature>
<feature type="transmembrane region" description="Helical" evidence="8">
    <location>
        <begin position="280"/>
        <end position="302"/>
    </location>
</feature>
<protein>
    <submittedName>
        <fullName evidence="10">ABC transporter permease</fullName>
    </submittedName>
</protein>
<evidence type="ECO:0000256" key="7">
    <source>
        <dbReference type="ARBA" id="ARBA00023136"/>
    </source>
</evidence>
<evidence type="ECO:0000256" key="2">
    <source>
        <dbReference type="ARBA" id="ARBA00007783"/>
    </source>
</evidence>